<dbReference type="OrthoDB" id="101217at2759"/>
<protein>
    <submittedName>
        <fullName evidence="3">Aste57867_17609 protein</fullName>
    </submittedName>
</protein>
<evidence type="ECO:0000256" key="1">
    <source>
        <dbReference type="ARBA" id="ARBA00005437"/>
    </source>
</evidence>
<reference evidence="3 4" key="1">
    <citation type="submission" date="2019-03" db="EMBL/GenBank/DDBJ databases">
        <authorList>
            <person name="Gaulin E."/>
            <person name="Dumas B."/>
        </authorList>
    </citation>
    <scope>NUCLEOTIDE SEQUENCE [LARGE SCALE GENOMIC DNA]</scope>
    <source>
        <strain evidence="3">CBS 568.67</strain>
    </source>
</reference>
<proteinExistence type="inferred from homology"/>
<dbReference type="PANTHER" id="PTHR31087:SF161">
    <property type="entry name" value="TUBBY C 2 FAMILY PROTEIN"/>
    <property type="match status" value="1"/>
</dbReference>
<dbReference type="InterPro" id="IPR007612">
    <property type="entry name" value="LOR"/>
</dbReference>
<sequence length="201" mass="22356">MGCSSSTEAYDAAILLPLQQPIAVFHPKFAAPIPVCLHLKQKLWSWSGDDFTIRDPNTGTPYFRIRGDALSFRRTKTLVDFQGAPIAVMEEPVMSFVRRQEVFTPAMAKKFEITPRITMFDNVLDCVVVDCITGKTHVLGVQGDWLARKTVITCDGIPIAKVFSPINFVQDEYYVNIAPGVDMALIVLLCMALEEAAEERG</sequence>
<evidence type="ECO:0000313" key="3">
    <source>
        <dbReference type="EMBL" id="VFT94360.1"/>
    </source>
</evidence>
<dbReference type="Proteomes" id="UP000332933">
    <property type="component" value="Unassembled WGS sequence"/>
</dbReference>
<dbReference type="InterPro" id="IPR025659">
    <property type="entry name" value="Tubby-like_C"/>
</dbReference>
<comment type="similarity">
    <text evidence="1">Belongs to the LOR family.</text>
</comment>
<accession>A0A485L869</accession>
<dbReference type="SUPFAM" id="SSF54518">
    <property type="entry name" value="Tubby C-terminal domain-like"/>
    <property type="match status" value="1"/>
</dbReference>
<dbReference type="PANTHER" id="PTHR31087">
    <property type="match status" value="1"/>
</dbReference>
<dbReference type="Gene3D" id="2.40.160.200">
    <property type="entry name" value="LURP1-related"/>
    <property type="match status" value="1"/>
</dbReference>
<dbReference type="EMBL" id="VJMH01006202">
    <property type="protein sequence ID" value="KAF0691111.1"/>
    <property type="molecule type" value="Genomic_DNA"/>
</dbReference>
<dbReference type="Pfam" id="PF04525">
    <property type="entry name" value="LOR"/>
    <property type="match status" value="1"/>
</dbReference>
<name>A0A485L869_9STRA</name>
<dbReference type="AlphaFoldDB" id="A0A485L869"/>
<organism evidence="3 4">
    <name type="scientific">Aphanomyces stellatus</name>
    <dbReference type="NCBI Taxonomy" id="120398"/>
    <lineage>
        <taxon>Eukaryota</taxon>
        <taxon>Sar</taxon>
        <taxon>Stramenopiles</taxon>
        <taxon>Oomycota</taxon>
        <taxon>Saprolegniomycetes</taxon>
        <taxon>Saprolegniales</taxon>
        <taxon>Verrucalvaceae</taxon>
        <taxon>Aphanomyces</taxon>
    </lineage>
</organism>
<reference evidence="2" key="2">
    <citation type="submission" date="2019-06" db="EMBL/GenBank/DDBJ databases">
        <title>Genomics analysis of Aphanomyces spp. identifies a new class of oomycete effector associated with host adaptation.</title>
        <authorList>
            <person name="Gaulin E."/>
        </authorList>
    </citation>
    <scope>NUCLEOTIDE SEQUENCE</scope>
    <source>
        <strain evidence="2">CBS 578.67</strain>
    </source>
</reference>
<keyword evidence="4" id="KW-1185">Reference proteome</keyword>
<dbReference type="InterPro" id="IPR038595">
    <property type="entry name" value="LOR_sf"/>
</dbReference>
<evidence type="ECO:0000313" key="2">
    <source>
        <dbReference type="EMBL" id="KAF0691111.1"/>
    </source>
</evidence>
<gene>
    <name evidence="3" type="primary">Aste57867_17609</name>
    <name evidence="2" type="ORF">As57867_017549</name>
    <name evidence="3" type="ORF">ASTE57867_17609</name>
</gene>
<dbReference type="EMBL" id="CAADRA010006223">
    <property type="protein sequence ID" value="VFT94360.1"/>
    <property type="molecule type" value="Genomic_DNA"/>
</dbReference>
<evidence type="ECO:0000313" key="4">
    <source>
        <dbReference type="Proteomes" id="UP000332933"/>
    </source>
</evidence>